<dbReference type="GO" id="GO:0005975">
    <property type="term" value="P:carbohydrate metabolic process"/>
    <property type="evidence" value="ECO:0007669"/>
    <property type="project" value="InterPro"/>
</dbReference>
<evidence type="ECO:0000313" key="2">
    <source>
        <dbReference type="Proteomes" id="UP000006772"/>
    </source>
</evidence>
<evidence type="ECO:0008006" key="3">
    <source>
        <dbReference type="Google" id="ProtNLM"/>
    </source>
</evidence>
<dbReference type="Proteomes" id="UP000006772">
    <property type="component" value="Unassembled WGS sequence"/>
</dbReference>
<dbReference type="SUPFAM" id="SSF88713">
    <property type="entry name" value="Glycoside hydrolase/deacetylase"/>
    <property type="match status" value="1"/>
</dbReference>
<dbReference type="InterPro" id="IPR011330">
    <property type="entry name" value="Glyco_hydro/deAcase_b/a-brl"/>
</dbReference>
<protein>
    <recommendedName>
        <fullName evidence="3">Methyltransferase domain-containing protein</fullName>
    </recommendedName>
</protein>
<sequence>MWPILIKADDLSLMANLRKWSRFMHIVKRNKACADIGFISSPPRDEDAVDIFASWLSGINRDAFSFFDHGITHTLDEFRSESQEYYDAVFLHTQKSHQKIFGCTLDGFGAPFNSMGGYFLRYFAQHRQGQFIYYPDIVPAAELSGLAYVSHRYHLSFELREQGFNPSFEFFRKKHSRSVREKSPMVLQVHPNRWSDEGFEQFAEILTYLRRLGADFMSVKDFVACTQPENDKLQARGADKVSGQSWFSSRYAADALTKTDALLEKICHATGQSWQALRTVADFGAGAGDWIYLLSGKSPDSRFFAIEPDSDLASVAEEKLRSSNRTNVSVLNTGFDTAVVSNVDLTLCNRALNYFDLPTYLDKLNQVSAPDGFHYVGYQDITFYLKGMLRALELENYDLARRRINVVISSMEYWAGFEERKTAEVCVSVHSLISLFNAAGHEFTAAPLAEEEAVSAVNGVSGLLFRRNETAERQAQSIALDHLGLAKAARNRAWPAVPSPTVIEKVAALSPHIEWIRKGDYSRTVTLFDRARPSEEQRPELILSIVSAFGLRKFALCRELLSLCNFKDF</sequence>
<dbReference type="SUPFAM" id="SSF53335">
    <property type="entry name" value="S-adenosyl-L-methionine-dependent methyltransferases"/>
    <property type="match status" value="1"/>
</dbReference>
<proteinExistence type="predicted"/>
<dbReference type="EMBL" id="AEEC02000009">
    <property type="protein sequence ID" value="EOA05194.1"/>
    <property type="molecule type" value="Genomic_DNA"/>
</dbReference>
<dbReference type="InterPro" id="IPR029063">
    <property type="entry name" value="SAM-dependent_MTases_sf"/>
</dbReference>
<accession>A0AAI9IFP5</accession>
<dbReference type="Gene3D" id="3.40.50.150">
    <property type="entry name" value="Vaccinia Virus protein VP39"/>
    <property type="match status" value="1"/>
</dbReference>
<comment type="caution">
    <text evidence="1">The sequence shown here is derived from an EMBL/GenBank/DDBJ whole genome shotgun (WGS) entry which is preliminary data.</text>
</comment>
<organism evidence="1 2">
    <name type="scientific">Herbaspirillum frisingense GSF30</name>
    <dbReference type="NCBI Taxonomy" id="864073"/>
    <lineage>
        <taxon>Bacteria</taxon>
        <taxon>Pseudomonadati</taxon>
        <taxon>Pseudomonadota</taxon>
        <taxon>Betaproteobacteria</taxon>
        <taxon>Burkholderiales</taxon>
        <taxon>Oxalobacteraceae</taxon>
        <taxon>Herbaspirillum</taxon>
    </lineage>
</organism>
<gene>
    <name evidence="1" type="ORF">HFRIS_008631</name>
</gene>
<reference evidence="1 2" key="1">
    <citation type="journal article" date="2013" name="Front. Microbiol.">
        <title>The genome of the endophytic bacterium H. frisingense GSF30(T) identifies diverse strategies in the Herbaspirillum genus to interact with plants.</title>
        <authorList>
            <person name="Straub D."/>
            <person name="Rothballer M."/>
            <person name="Hartmann A."/>
            <person name="Ludewig U."/>
        </authorList>
    </citation>
    <scope>NUCLEOTIDE SEQUENCE [LARGE SCALE GENOMIC DNA]</scope>
    <source>
        <strain evidence="1 2">GSF30</strain>
    </source>
</reference>
<evidence type="ECO:0000313" key="1">
    <source>
        <dbReference type="EMBL" id="EOA05194.1"/>
    </source>
</evidence>
<name>A0AAI9IFP5_9BURK</name>
<dbReference type="AlphaFoldDB" id="A0AAI9IFP5"/>